<dbReference type="AlphaFoldDB" id="X6MFZ9"/>
<dbReference type="GO" id="GO:0000338">
    <property type="term" value="P:protein deneddylation"/>
    <property type="evidence" value="ECO:0007669"/>
    <property type="project" value="TreeGrafter"/>
</dbReference>
<name>X6MFZ9_RETFI</name>
<feature type="region of interest" description="Disordered" evidence="5">
    <location>
        <begin position="164"/>
        <end position="193"/>
    </location>
</feature>
<dbReference type="PANTHER" id="PTHR46468:SF1">
    <property type="entry name" value="SENTRIN-SPECIFIC PROTEASE 8"/>
    <property type="match status" value="1"/>
</dbReference>
<dbReference type="GO" id="GO:0008234">
    <property type="term" value="F:cysteine-type peptidase activity"/>
    <property type="evidence" value="ECO:0007669"/>
    <property type="project" value="UniProtKB-KW"/>
</dbReference>
<keyword evidence="4" id="KW-0788">Thiol protease</keyword>
<dbReference type="GO" id="GO:0019784">
    <property type="term" value="F:deNEDDylase activity"/>
    <property type="evidence" value="ECO:0007669"/>
    <property type="project" value="InterPro"/>
</dbReference>
<dbReference type="PROSITE" id="PS50600">
    <property type="entry name" value="ULP_PROTEASE"/>
    <property type="match status" value="1"/>
</dbReference>
<reference evidence="7 8" key="1">
    <citation type="journal article" date="2013" name="Curr. Biol.">
        <title>The Genome of the Foraminiferan Reticulomyxa filosa.</title>
        <authorList>
            <person name="Glockner G."/>
            <person name="Hulsmann N."/>
            <person name="Schleicher M."/>
            <person name="Noegel A.A."/>
            <person name="Eichinger L."/>
            <person name="Gallinger C."/>
            <person name="Pawlowski J."/>
            <person name="Sierra R."/>
            <person name="Euteneuer U."/>
            <person name="Pillet L."/>
            <person name="Moustafa A."/>
            <person name="Platzer M."/>
            <person name="Groth M."/>
            <person name="Szafranski K."/>
            <person name="Schliwa M."/>
        </authorList>
    </citation>
    <scope>NUCLEOTIDE SEQUENCE [LARGE SCALE GENOMIC DNA]</scope>
</reference>
<sequence length="277" mass="31448">MVDAEPAEFNDGTWLKDTSIGFAFVLSDHEEKEALENRRVDFGLIGHNDRHLQDVEFKDAKKILFVNPSVVSIINFEDEVEEVRDALDGAGVYDNDLIFFPINNFFVTQGFVTQFRGSHWSLLVFDRLSMTFSHYDSGNQSNYKVASQFAEKISPHIVKIKATNKTLSSDNKEEKSVEEKTSEKVKTDNENNTKAESKVKITGALTPQQANAYDCGMYVIEVARRLAQIFVESGSIGEHQFVQRSKSDGDKRKWISPEHITSERKAWKKKVASQKSL</sequence>
<dbReference type="EMBL" id="ASPP01021048">
    <property type="protein sequence ID" value="ETO12819.1"/>
    <property type="molecule type" value="Genomic_DNA"/>
</dbReference>
<keyword evidence="8" id="KW-1185">Reference proteome</keyword>
<organism evidence="7 8">
    <name type="scientific">Reticulomyxa filosa</name>
    <dbReference type="NCBI Taxonomy" id="46433"/>
    <lineage>
        <taxon>Eukaryota</taxon>
        <taxon>Sar</taxon>
        <taxon>Rhizaria</taxon>
        <taxon>Retaria</taxon>
        <taxon>Foraminifera</taxon>
        <taxon>Monothalamids</taxon>
        <taxon>Reticulomyxidae</taxon>
        <taxon>Reticulomyxa</taxon>
    </lineage>
</organism>
<proteinExistence type="inferred from homology"/>
<dbReference type="OMA" id="CGLYVMK"/>
<gene>
    <name evidence="7" type="ORF">RFI_24555</name>
</gene>
<keyword evidence="3" id="KW-0378">Hydrolase</keyword>
<dbReference type="Gene3D" id="3.40.395.10">
    <property type="entry name" value="Adenoviral Proteinase, Chain A"/>
    <property type="match status" value="1"/>
</dbReference>
<dbReference type="PANTHER" id="PTHR46468">
    <property type="entry name" value="SENTRIN-SPECIFIC PROTEASE 8"/>
    <property type="match status" value="1"/>
</dbReference>
<evidence type="ECO:0000256" key="4">
    <source>
        <dbReference type="ARBA" id="ARBA00022807"/>
    </source>
</evidence>
<keyword evidence="2 7" id="KW-0645">Protease</keyword>
<dbReference type="OrthoDB" id="5065855at2759"/>
<accession>X6MFZ9</accession>
<evidence type="ECO:0000256" key="3">
    <source>
        <dbReference type="ARBA" id="ARBA00022801"/>
    </source>
</evidence>
<protein>
    <submittedName>
        <fullName evidence="7">Sentrin/sumo-specific protease, senp8</fullName>
    </submittedName>
</protein>
<dbReference type="Pfam" id="PF02902">
    <property type="entry name" value="Peptidase_C48"/>
    <property type="match status" value="1"/>
</dbReference>
<comment type="similarity">
    <text evidence="1">Belongs to the peptidase C48 family.</text>
</comment>
<dbReference type="SUPFAM" id="SSF54001">
    <property type="entry name" value="Cysteine proteinases"/>
    <property type="match status" value="1"/>
</dbReference>
<evidence type="ECO:0000259" key="6">
    <source>
        <dbReference type="PROSITE" id="PS50600"/>
    </source>
</evidence>
<dbReference type="InterPro" id="IPR038765">
    <property type="entry name" value="Papain-like_cys_pep_sf"/>
</dbReference>
<evidence type="ECO:0000256" key="5">
    <source>
        <dbReference type="SAM" id="MobiDB-lite"/>
    </source>
</evidence>
<dbReference type="Proteomes" id="UP000023152">
    <property type="component" value="Unassembled WGS sequence"/>
</dbReference>
<evidence type="ECO:0000256" key="1">
    <source>
        <dbReference type="ARBA" id="ARBA00005234"/>
    </source>
</evidence>
<dbReference type="InterPro" id="IPR044613">
    <property type="entry name" value="Nep1/2-like"/>
</dbReference>
<evidence type="ECO:0000313" key="7">
    <source>
        <dbReference type="EMBL" id="ETO12819.1"/>
    </source>
</evidence>
<feature type="compositionally biased region" description="Basic and acidic residues" evidence="5">
    <location>
        <begin position="170"/>
        <end position="193"/>
    </location>
</feature>
<evidence type="ECO:0000313" key="8">
    <source>
        <dbReference type="Proteomes" id="UP000023152"/>
    </source>
</evidence>
<dbReference type="InterPro" id="IPR003653">
    <property type="entry name" value="Peptidase_C48_C"/>
</dbReference>
<dbReference type="GO" id="GO:0006508">
    <property type="term" value="P:proteolysis"/>
    <property type="evidence" value="ECO:0007669"/>
    <property type="project" value="UniProtKB-KW"/>
</dbReference>
<evidence type="ECO:0000256" key="2">
    <source>
        <dbReference type="ARBA" id="ARBA00022670"/>
    </source>
</evidence>
<comment type="caution">
    <text evidence="7">The sequence shown here is derived from an EMBL/GenBank/DDBJ whole genome shotgun (WGS) entry which is preliminary data.</text>
</comment>
<feature type="domain" description="Ubiquitin-like protease family profile" evidence="6">
    <location>
        <begin position="1"/>
        <end position="226"/>
    </location>
</feature>